<feature type="transmembrane region" description="Helical" evidence="18">
    <location>
        <begin position="703"/>
        <end position="721"/>
    </location>
</feature>
<evidence type="ECO:0000256" key="5">
    <source>
        <dbReference type="ARBA" id="ARBA00022692"/>
    </source>
</evidence>
<feature type="transmembrane region" description="Helical" evidence="18">
    <location>
        <begin position="56"/>
        <end position="76"/>
    </location>
</feature>
<dbReference type="GO" id="GO:0004016">
    <property type="term" value="F:adenylate cyclase activity"/>
    <property type="evidence" value="ECO:0007669"/>
    <property type="project" value="UniProtKB-EC"/>
</dbReference>
<evidence type="ECO:0000256" key="14">
    <source>
        <dbReference type="ARBA" id="ARBA00023180"/>
    </source>
</evidence>
<comment type="catalytic activity">
    <reaction evidence="1">
        <text>ATP = 3',5'-cyclic AMP + diphosphate</text>
        <dbReference type="Rhea" id="RHEA:15389"/>
        <dbReference type="ChEBI" id="CHEBI:30616"/>
        <dbReference type="ChEBI" id="CHEBI:33019"/>
        <dbReference type="ChEBI" id="CHEBI:58165"/>
        <dbReference type="EC" id="4.6.1.1"/>
    </reaction>
</comment>
<dbReference type="InterPro" id="IPR018297">
    <property type="entry name" value="A/G_cyclase_CS"/>
</dbReference>
<proteinExistence type="inferred from homology"/>
<dbReference type="InterPro" id="IPR029787">
    <property type="entry name" value="Nucleotide_cyclase"/>
</dbReference>
<feature type="transmembrane region" description="Helical" evidence="18">
    <location>
        <begin position="559"/>
        <end position="579"/>
    </location>
</feature>
<dbReference type="GO" id="GO:0035556">
    <property type="term" value="P:intracellular signal transduction"/>
    <property type="evidence" value="ECO:0007669"/>
    <property type="project" value="InterPro"/>
</dbReference>
<reference evidence="20 21" key="1">
    <citation type="submission" date="2023-03" db="EMBL/GenBank/DDBJ databases">
        <title>High-quality genome of Scylla paramamosain provides insights in environmental adaptation.</title>
        <authorList>
            <person name="Zhang L."/>
        </authorList>
    </citation>
    <scope>NUCLEOTIDE SEQUENCE [LARGE SCALE GENOMIC DNA]</scope>
    <source>
        <strain evidence="20">LZ_2023a</strain>
        <tissue evidence="20">Muscle</tissue>
    </source>
</reference>
<dbReference type="Proteomes" id="UP001487740">
    <property type="component" value="Unassembled WGS sequence"/>
</dbReference>
<name>A0AAW0T7W1_SCYPA</name>
<evidence type="ECO:0000256" key="17">
    <source>
        <dbReference type="SAM" id="MobiDB-lite"/>
    </source>
</evidence>
<feature type="transmembrane region" description="Helical" evidence="18">
    <location>
        <begin position="741"/>
        <end position="759"/>
    </location>
</feature>
<comment type="caution">
    <text evidence="20">The sequence shown here is derived from an EMBL/GenBank/DDBJ whole genome shotgun (WGS) entry which is preliminary data.</text>
</comment>
<keyword evidence="14" id="KW-0325">Glycoprotein</keyword>
<dbReference type="PROSITE" id="PS50125">
    <property type="entry name" value="GUANYLATE_CYCLASE_2"/>
    <property type="match status" value="2"/>
</dbReference>
<evidence type="ECO:0000256" key="3">
    <source>
        <dbReference type="ARBA" id="ARBA00004141"/>
    </source>
</evidence>
<feature type="transmembrane region" description="Helical" evidence="18">
    <location>
        <begin position="617"/>
        <end position="640"/>
    </location>
</feature>
<keyword evidence="21" id="KW-1185">Reference proteome</keyword>
<comment type="subcellular location">
    <subcellularLocation>
        <location evidence="3">Membrane</location>
        <topology evidence="3">Multi-pass membrane protein</topology>
    </subcellularLocation>
</comment>
<evidence type="ECO:0000256" key="7">
    <source>
        <dbReference type="ARBA" id="ARBA00022737"/>
    </source>
</evidence>
<evidence type="ECO:0000256" key="16">
    <source>
        <dbReference type="RuleBase" id="RU000405"/>
    </source>
</evidence>
<evidence type="ECO:0000256" key="11">
    <source>
        <dbReference type="ARBA" id="ARBA00022989"/>
    </source>
</evidence>
<keyword evidence="9" id="KW-0067">ATP-binding</keyword>
<keyword evidence="6" id="KW-0479">Metal-binding</keyword>
<feature type="domain" description="Guanylate cyclase" evidence="19">
    <location>
        <begin position="826"/>
        <end position="966"/>
    </location>
</feature>
<dbReference type="GO" id="GO:0005886">
    <property type="term" value="C:plasma membrane"/>
    <property type="evidence" value="ECO:0007669"/>
    <property type="project" value="TreeGrafter"/>
</dbReference>
<evidence type="ECO:0000256" key="6">
    <source>
        <dbReference type="ARBA" id="ARBA00022723"/>
    </source>
</evidence>
<dbReference type="AlphaFoldDB" id="A0AAW0T7W1"/>
<evidence type="ECO:0000256" key="13">
    <source>
        <dbReference type="ARBA" id="ARBA00023136"/>
    </source>
</evidence>
<feature type="transmembrane region" description="Helical" evidence="18">
    <location>
        <begin position="585"/>
        <end position="605"/>
    </location>
</feature>
<feature type="transmembrane region" description="Helical" evidence="18">
    <location>
        <begin position="111"/>
        <end position="129"/>
    </location>
</feature>
<organism evidence="20 21">
    <name type="scientific">Scylla paramamosain</name>
    <name type="common">Mud crab</name>
    <dbReference type="NCBI Taxonomy" id="85552"/>
    <lineage>
        <taxon>Eukaryota</taxon>
        <taxon>Metazoa</taxon>
        <taxon>Ecdysozoa</taxon>
        <taxon>Arthropoda</taxon>
        <taxon>Crustacea</taxon>
        <taxon>Multicrustacea</taxon>
        <taxon>Malacostraca</taxon>
        <taxon>Eumalacostraca</taxon>
        <taxon>Eucarida</taxon>
        <taxon>Decapoda</taxon>
        <taxon>Pleocyemata</taxon>
        <taxon>Brachyura</taxon>
        <taxon>Eubrachyura</taxon>
        <taxon>Portunoidea</taxon>
        <taxon>Portunidae</taxon>
        <taxon>Portuninae</taxon>
        <taxon>Scylla</taxon>
    </lineage>
</organism>
<dbReference type="GO" id="GO:0007193">
    <property type="term" value="P:adenylate cyclase-inhibiting G protein-coupled receptor signaling pathway"/>
    <property type="evidence" value="ECO:0007669"/>
    <property type="project" value="TreeGrafter"/>
</dbReference>
<evidence type="ECO:0000256" key="4">
    <source>
        <dbReference type="ARBA" id="ARBA00012201"/>
    </source>
</evidence>
<dbReference type="Pfam" id="PF00211">
    <property type="entry name" value="Guanylate_cyc"/>
    <property type="match status" value="2"/>
</dbReference>
<feature type="transmembrane region" description="Helical" evidence="18">
    <location>
        <begin position="83"/>
        <end position="105"/>
    </location>
</feature>
<protein>
    <recommendedName>
        <fullName evidence="4">adenylate cyclase</fullName>
        <ecNumber evidence="4">4.6.1.1</ecNumber>
    </recommendedName>
</protein>
<keyword evidence="8" id="KW-0547">Nucleotide-binding</keyword>
<evidence type="ECO:0000259" key="19">
    <source>
        <dbReference type="PROSITE" id="PS50125"/>
    </source>
</evidence>
<dbReference type="InterPro" id="IPR001054">
    <property type="entry name" value="A/G_cyclase"/>
</dbReference>
<evidence type="ECO:0000256" key="18">
    <source>
        <dbReference type="SAM" id="Phobius"/>
    </source>
</evidence>
<dbReference type="CDD" id="cd07302">
    <property type="entry name" value="CHD"/>
    <property type="match status" value="2"/>
</dbReference>
<dbReference type="EMBL" id="JARAKH010000036">
    <property type="protein sequence ID" value="KAK8383534.1"/>
    <property type="molecule type" value="Genomic_DNA"/>
</dbReference>
<dbReference type="SUPFAM" id="SSF55073">
    <property type="entry name" value="Nucleotide cyclase"/>
    <property type="match status" value="2"/>
</dbReference>
<dbReference type="EC" id="4.6.1.1" evidence="4"/>
<evidence type="ECO:0000256" key="10">
    <source>
        <dbReference type="ARBA" id="ARBA00022842"/>
    </source>
</evidence>
<feature type="region of interest" description="Disordered" evidence="17">
    <location>
        <begin position="1041"/>
        <end position="1077"/>
    </location>
</feature>
<evidence type="ECO:0000256" key="15">
    <source>
        <dbReference type="ARBA" id="ARBA00023239"/>
    </source>
</evidence>
<dbReference type="GO" id="GO:0006171">
    <property type="term" value="P:cAMP biosynthetic process"/>
    <property type="evidence" value="ECO:0007669"/>
    <property type="project" value="UniProtKB-KW"/>
</dbReference>
<feature type="transmembrane region" description="Helical" evidence="18">
    <location>
        <begin position="678"/>
        <end position="696"/>
    </location>
</feature>
<dbReference type="PANTHER" id="PTHR45627">
    <property type="entry name" value="ADENYLATE CYCLASE TYPE 1"/>
    <property type="match status" value="1"/>
</dbReference>
<keyword evidence="15 16" id="KW-0456">Lyase</keyword>
<dbReference type="FunFam" id="3.30.70.1230:FF:000024">
    <property type="entry name" value="ACXA, isoform A"/>
    <property type="match status" value="1"/>
</dbReference>
<comment type="similarity">
    <text evidence="16">Belongs to the adenylyl cyclase class-4/guanylyl cyclase family.</text>
</comment>
<evidence type="ECO:0000256" key="2">
    <source>
        <dbReference type="ARBA" id="ARBA00001946"/>
    </source>
</evidence>
<dbReference type="GO" id="GO:0046872">
    <property type="term" value="F:metal ion binding"/>
    <property type="evidence" value="ECO:0007669"/>
    <property type="project" value="UniProtKB-KW"/>
</dbReference>
<evidence type="ECO:0000256" key="9">
    <source>
        <dbReference type="ARBA" id="ARBA00022840"/>
    </source>
</evidence>
<dbReference type="GO" id="GO:0007189">
    <property type="term" value="P:adenylate cyclase-activating G protein-coupled receptor signaling pathway"/>
    <property type="evidence" value="ECO:0007669"/>
    <property type="project" value="TreeGrafter"/>
</dbReference>
<keyword evidence="5 18" id="KW-0812">Transmembrane</keyword>
<dbReference type="SMART" id="SM00044">
    <property type="entry name" value="CYCc"/>
    <property type="match status" value="2"/>
</dbReference>
<feature type="transmembrane region" description="Helical" evidence="18">
    <location>
        <begin position="903"/>
        <end position="921"/>
    </location>
</feature>
<keyword evidence="11 18" id="KW-1133">Transmembrane helix</keyword>
<sequence>MPTNRGMELCQVYERYQARLRLSAFLGVLVLSWLAAVVLLVFLAHNRQTSSWPSSAILLACYAAHLLLLLAAAQILSSYLPWLATLLGLFYWHGTAGAVVGVTALHPPATPAHLAPTTFLLLVVTHTALPLRRPHARVLAAITSLLPLTSKAVDPALTWSLTQVVACCLLVGAGHAHEISYATAKEAIEARVKLRLDSSQQEHLLLSVIPVYLAFEVRKHLMSRAAGACTQASSQQENAPPKRQFHDLYVQRHNNVSILYADIVNFTPLSEQLSACDLVRTLNDLFGRFDQIAKENQCLRIKILGDCYYCVSGLPVSRPNHAINCVKMGLEMIRTIRKVREAVGFNVDMRIGIHTGNVLCGVLGLRKYQYDVWSDDVTLANHMEAGGVPGRVHITQATLNRLDNRFEVEPGNGHLRDAYLADHKVETFLIVPKDNDTGFGNGGRNLSVKRGSSNAAEAPSSALNNGNNNGTANPEEGQRPGQRKITKYQECWGADTPFASLAERGMQKNIYITSVATIQSSLLPPGPVLKDCRWWWEDGWWGLQKEKEYRRRPHSTHHYALAAAAAITMLEAAIVASALPAGSWVAWAWVGTGVAVAAGVGQWAWWGGRRVVTESWAARVVSAAVMVVVSLVVALTWMLMPGEWTSPLQPYEEPANENTTLPILALPLAQSLEENAEVWAWAGLVSVGVVAAFPLVGSWTKVGVMVGVAATHAVLVLNRPHTHFLVAFFRHDYNRLPGVDWWVVAGVQVAGLVGILSVLGGQSDFRARKHHMWKAMVATEQQEVETNRGINKLLLENILPAHLADRFLMSSQARQELYHERYSNVGVMFASIPNYKEFYDETDVNKQGLECIRLLNEIICDYDKLLEKNKFSQVEKIKTIGSTYMVASGLHPGKEAQDRTQHCIVLLVEFALALAAVLDAINRESFQNFKLRVGLAHGPVIAGVVGAEKPQYDIWGNTVNVASRMDSTGLMGRIQVTQETAAILQRAGWVCECRGPTPIKGKGTLITYFVYTPYDPPSSFSAYTRPEDGALLRLPFAQSVQTEPQTQGPVAPPANSPQRPPQVNVAAPCGEASKPGVPREVVVPKKVVLISSSSSPAWMEGRGGGGKQEVEKE</sequence>
<dbReference type="GO" id="GO:0005524">
    <property type="term" value="F:ATP binding"/>
    <property type="evidence" value="ECO:0007669"/>
    <property type="project" value="UniProtKB-KW"/>
</dbReference>
<evidence type="ECO:0000256" key="1">
    <source>
        <dbReference type="ARBA" id="ARBA00001593"/>
    </source>
</evidence>
<feature type="domain" description="Guanylate cyclase" evidence="19">
    <location>
        <begin position="257"/>
        <end position="384"/>
    </location>
</feature>
<keyword evidence="13 18" id="KW-0472">Membrane</keyword>
<dbReference type="PANTHER" id="PTHR45627:SF12">
    <property type="entry name" value="ADENYLATE CYCLASE TYPE 2"/>
    <property type="match status" value="1"/>
</dbReference>
<evidence type="ECO:0000256" key="8">
    <source>
        <dbReference type="ARBA" id="ARBA00022741"/>
    </source>
</evidence>
<feature type="transmembrane region" description="Helical" evidence="18">
    <location>
        <begin position="20"/>
        <end position="44"/>
    </location>
</feature>
<feature type="compositionally biased region" description="Pro residues" evidence="17">
    <location>
        <begin position="1050"/>
        <end position="1060"/>
    </location>
</feature>
<evidence type="ECO:0000256" key="12">
    <source>
        <dbReference type="ARBA" id="ARBA00022998"/>
    </source>
</evidence>
<evidence type="ECO:0000313" key="20">
    <source>
        <dbReference type="EMBL" id="KAK8383534.1"/>
    </source>
</evidence>
<comment type="cofactor">
    <cofactor evidence="2">
        <name>Mg(2+)</name>
        <dbReference type="ChEBI" id="CHEBI:18420"/>
    </cofactor>
</comment>
<feature type="region of interest" description="Disordered" evidence="17">
    <location>
        <begin position="440"/>
        <end position="483"/>
    </location>
</feature>
<keyword evidence="7" id="KW-0677">Repeat</keyword>
<keyword evidence="12" id="KW-0115">cAMP biosynthesis</keyword>
<feature type="region of interest" description="Disordered" evidence="17">
    <location>
        <begin position="1093"/>
        <end position="1113"/>
    </location>
</feature>
<evidence type="ECO:0000313" key="21">
    <source>
        <dbReference type="Proteomes" id="UP001487740"/>
    </source>
</evidence>
<dbReference type="PROSITE" id="PS00452">
    <property type="entry name" value="GUANYLATE_CYCLASE_1"/>
    <property type="match status" value="2"/>
</dbReference>
<keyword evidence="10" id="KW-0460">Magnesium</keyword>
<accession>A0AAW0T7W1</accession>
<dbReference type="FunFam" id="3.30.70.1230:FF:000001">
    <property type="entry name" value="Adenylate cyclase"/>
    <property type="match status" value="1"/>
</dbReference>
<dbReference type="Gene3D" id="3.30.70.1230">
    <property type="entry name" value="Nucleotide cyclase"/>
    <property type="match status" value="2"/>
</dbReference>
<gene>
    <name evidence="20" type="ORF">O3P69_015768</name>
</gene>